<evidence type="ECO:0000256" key="1">
    <source>
        <dbReference type="SAM" id="Coils"/>
    </source>
</evidence>
<organism evidence="2 3">
    <name type="scientific">Lentinula lateritia</name>
    <dbReference type="NCBI Taxonomy" id="40482"/>
    <lineage>
        <taxon>Eukaryota</taxon>
        <taxon>Fungi</taxon>
        <taxon>Dikarya</taxon>
        <taxon>Basidiomycota</taxon>
        <taxon>Agaricomycotina</taxon>
        <taxon>Agaricomycetes</taxon>
        <taxon>Agaricomycetidae</taxon>
        <taxon>Agaricales</taxon>
        <taxon>Marasmiineae</taxon>
        <taxon>Omphalotaceae</taxon>
        <taxon>Lentinula</taxon>
    </lineage>
</organism>
<comment type="caution">
    <text evidence="2">The sequence shown here is derived from an EMBL/GenBank/DDBJ whole genome shotgun (WGS) entry which is preliminary data.</text>
</comment>
<dbReference type="Proteomes" id="UP001150217">
    <property type="component" value="Unassembled WGS sequence"/>
</dbReference>
<protein>
    <submittedName>
        <fullName evidence="2">Uncharacterized protein</fullName>
    </submittedName>
</protein>
<sequence length="485" mass="56082">MKTFSFHVSFFAMAVLERPMLDMNLFKDQLSEPVSNPSATSAAPDDPFKSSSRILLYKALGWSTALNPRRLENDWIPAWELTAQLLLDPLSRPNRTFIAAGQRYLWHQDDVEEVKNEARMRNKQLKHVEEIEAAEEEAKDIAVKASGVLEEDIDGDYNLLAEVSFESHYTQAATRSVGRIVTLHEGVPDITVLETSFTQLKYPEYIPDDDASDAGSEVGINEIDLMDEDVLTENVPSAEYPGFSISAASLTGDEASVGPWSPQVILQKLRNKFLHAGGYDIQGCTPRALVELKTLPCRSVVRHRFDTQTAWASFLDALTSAHRFGMEDLATYTVLLFKRYVELQEFLAIVGAGPFWRWAIIHRHDVPWKEPGRHPRTRRLHRWEYEQFYKHFTEDYFELGTTRSDEELQKLKEIFFVAKDPHFAKNRAAEAQIRFKELTKWREAQVERGDWYWLPRAERKAKYKEYNEELRERQERIPKTAGRKH</sequence>
<accession>A0ABQ8V5B8</accession>
<reference evidence="2" key="1">
    <citation type="submission" date="2022-08" db="EMBL/GenBank/DDBJ databases">
        <title>A Global Phylogenomic Analysis of the Shiitake Genus Lentinula.</title>
        <authorList>
            <consortium name="DOE Joint Genome Institute"/>
            <person name="Sierra-Patev S."/>
            <person name="Min B."/>
            <person name="Naranjo-Ortiz M."/>
            <person name="Looney B."/>
            <person name="Konkel Z."/>
            <person name="Slot J.C."/>
            <person name="Sakamoto Y."/>
            <person name="Steenwyk J.L."/>
            <person name="Rokas A."/>
            <person name="Carro J."/>
            <person name="Camarero S."/>
            <person name="Ferreira P."/>
            <person name="Molpeceres G."/>
            <person name="Ruiz-Duenas F.J."/>
            <person name="Serrano A."/>
            <person name="Henrissat B."/>
            <person name="Drula E."/>
            <person name="Hughes K.W."/>
            <person name="Mata J.L."/>
            <person name="Ishikawa N.K."/>
            <person name="Vargas-Isla R."/>
            <person name="Ushijima S."/>
            <person name="Smith C.A."/>
            <person name="Ahrendt S."/>
            <person name="Andreopoulos W."/>
            <person name="He G."/>
            <person name="Labutti K."/>
            <person name="Lipzen A."/>
            <person name="Ng V."/>
            <person name="Riley R."/>
            <person name="Sandor L."/>
            <person name="Barry K."/>
            <person name="Martinez A.T."/>
            <person name="Xiao Y."/>
            <person name="Gibbons J.G."/>
            <person name="Terashima K."/>
            <person name="Grigoriev I.V."/>
            <person name="Hibbett D.S."/>
        </authorList>
    </citation>
    <scope>NUCLEOTIDE SEQUENCE</scope>
    <source>
        <strain evidence="2">RHP3577 ss4</strain>
    </source>
</reference>
<feature type="coiled-coil region" evidence="1">
    <location>
        <begin position="117"/>
        <end position="151"/>
    </location>
</feature>
<proteinExistence type="predicted"/>
<keyword evidence="3" id="KW-1185">Reference proteome</keyword>
<gene>
    <name evidence="2" type="ORF">C8R41DRAFT_847428</name>
</gene>
<evidence type="ECO:0000313" key="3">
    <source>
        <dbReference type="Proteomes" id="UP001150217"/>
    </source>
</evidence>
<evidence type="ECO:0000313" key="2">
    <source>
        <dbReference type="EMBL" id="KAJ4475121.1"/>
    </source>
</evidence>
<dbReference type="EMBL" id="JANVFT010000075">
    <property type="protein sequence ID" value="KAJ4475121.1"/>
    <property type="molecule type" value="Genomic_DNA"/>
</dbReference>
<keyword evidence="1" id="KW-0175">Coiled coil</keyword>
<name>A0ABQ8V5B8_9AGAR</name>